<feature type="binding site" evidence="3">
    <location>
        <position position="228"/>
    </location>
    <ligand>
        <name>substrate</name>
    </ligand>
</feature>
<name>A0ABY1MZG9_9ACTN</name>
<comment type="caution">
    <text evidence="3">Lacks conserved residue(s) required for the propagation of feature annotation.</text>
</comment>
<feature type="binding site" evidence="3">
    <location>
        <position position="247"/>
    </location>
    <ligand>
        <name>Mg(2+)</name>
        <dbReference type="ChEBI" id="CHEBI:18420"/>
    </ligand>
</feature>
<feature type="binding site" evidence="3">
    <location>
        <position position="109"/>
    </location>
    <ligand>
        <name>substrate</name>
    </ligand>
</feature>
<comment type="subunit">
    <text evidence="3">Homodimer.</text>
</comment>
<organism evidence="4 5">
    <name type="scientific">Dietzia kunjamensis subsp. schimae</name>
    <dbReference type="NCBI Taxonomy" id="498198"/>
    <lineage>
        <taxon>Bacteria</taxon>
        <taxon>Bacillati</taxon>
        <taxon>Actinomycetota</taxon>
        <taxon>Actinomycetes</taxon>
        <taxon>Mycobacteriales</taxon>
        <taxon>Dietziaceae</taxon>
        <taxon>Dietzia</taxon>
    </lineage>
</organism>
<feature type="active site" evidence="3">
    <location>
        <position position="57"/>
    </location>
</feature>
<keyword evidence="1 3" id="KW-0808">Transferase</keyword>
<dbReference type="NCBIfam" id="NF011403">
    <property type="entry name" value="PRK14828.1"/>
    <property type="match status" value="1"/>
</dbReference>
<feature type="binding site" evidence="3">
    <location>
        <begin position="58"/>
        <end position="61"/>
    </location>
    <ligand>
        <name>substrate</name>
    </ligand>
</feature>
<feature type="binding site" evidence="3">
    <location>
        <begin position="103"/>
        <end position="105"/>
    </location>
    <ligand>
        <name>substrate</name>
    </ligand>
</feature>
<sequence>MRSARGRRPEGHHWAGDGARYPFRVAVSFPLYSLYEARLRASLDESRLPRHIAVMADGNRRWAREAGFTDVAHGHRAGAVKIAEMLGWCDDLGVDVATIYLLSTENLGREAEELDELLQIIADVVDEITGPGKNWEVRIVGRLEVLPDWLAERLRHAEQVSRGRPGVKVNVAVGYGGRQEIADAARELVRELIDKGCSGQELVDAITVDGIGEHLYTSGQPDPDLVIRTSGEQRLSGFLLWQSAYSEIWFTEAYWPAFRRVDFLRAMREYGARNRRFGQ</sequence>
<dbReference type="Proteomes" id="UP000315460">
    <property type="component" value="Unassembled WGS sequence"/>
</dbReference>
<dbReference type="PANTHER" id="PTHR10291">
    <property type="entry name" value="DEHYDRODOLICHYL DIPHOSPHATE SYNTHASE FAMILY MEMBER"/>
    <property type="match status" value="1"/>
</dbReference>
<keyword evidence="3" id="KW-0460">Magnesium</keyword>
<comment type="similarity">
    <text evidence="2">Belongs to the UPP synthase family. Z-FPP synthase subfamily.</text>
</comment>
<dbReference type="InterPro" id="IPR001441">
    <property type="entry name" value="UPP_synth-like"/>
</dbReference>
<dbReference type="PANTHER" id="PTHR10291:SF43">
    <property type="entry name" value="DEHYDRODOLICHYL DIPHOSPHATE SYNTHASE COMPLEX SUBUNIT DHDDS"/>
    <property type="match status" value="1"/>
</dbReference>
<dbReference type="PROSITE" id="PS01066">
    <property type="entry name" value="UPP_SYNTHASE"/>
    <property type="match status" value="1"/>
</dbReference>
<dbReference type="HAMAP" id="MF_01139">
    <property type="entry name" value="ISPT"/>
    <property type="match status" value="1"/>
</dbReference>
<evidence type="ECO:0000256" key="1">
    <source>
        <dbReference type="ARBA" id="ARBA00022679"/>
    </source>
</evidence>
<keyword evidence="3" id="KW-0479">Metal-binding</keyword>
<dbReference type="SUPFAM" id="SSF64005">
    <property type="entry name" value="Undecaprenyl diphosphate synthase"/>
    <property type="match status" value="1"/>
</dbReference>
<comment type="caution">
    <text evidence="4">The sequence shown here is derived from an EMBL/GenBank/DDBJ whole genome shotgun (WGS) entry which is preliminary data.</text>
</comment>
<accession>A0ABY1MZG9</accession>
<dbReference type="EMBL" id="FXTG01000001">
    <property type="protein sequence ID" value="SMO41312.1"/>
    <property type="molecule type" value="Genomic_DNA"/>
</dbReference>
<feature type="binding site" evidence="3">
    <location>
        <begin position="234"/>
        <end position="236"/>
    </location>
    <ligand>
        <name>substrate</name>
    </ligand>
</feature>
<keyword evidence="5" id="KW-1185">Reference proteome</keyword>
<dbReference type="InterPro" id="IPR036424">
    <property type="entry name" value="UPP_synth-like_sf"/>
</dbReference>
<dbReference type="NCBIfam" id="TIGR00055">
    <property type="entry name" value="uppS"/>
    <property type="match status" value="1"/>
</dbReference>
<protein>
    <recommendedName>
        <fullName evidence="3">Isoprenyl transferase</fullName>
        <ecNumber evidence="3">2.5.1.-</ecNumber>
    </recommendedName>
</protein>
<dbReference type="EC" id="2.5.1.-" evidence="3"/>
<reference evidence="4 5" key="1">
    <citation type="submission" date="2017-05" db="EMBL/GenBank/DDBJ databases">
        <authorList>
            <person name="Varghese N."/>
            <person name="Submissions S."/>
        </authorList>
    </citation>
    <scope>NUCLEOTIDE SEQUENCE [LARGE SCALE GENOMIC DNA]</scope>
    <source>
        <strain evidence="4 5">DSM 45139</strain>
    </source>
</reference>
<feature type="binding site" evidence="3">
    <location>
        <position position="75"/>
    </location>
    <ligand>
        <name>substrate</name>
    </ligand>
</feature>
<evidence type="ECO:0000256" key="2">
    <source>
        <dbReference type="ARBA" id="ARBA00038453"/>
    </source>
</evidence>
<comment type="cofactor">
    <cofactor evidence="3">
        <name>Mg(2+)</name>
        <dbReference type="ChEBI" id="CHEBI:18420"/>
    </cofactor>
    <text evidence="3">Binds 2 magnesium ions per subunit.</text>
</comment>
<proteinExistence type="inferred from homology"/>
<dbReference type="InterPro" id="IPR018520">
    <property type="entry name" value="UPP_synth-like_CS"/>
</dbReference>
<feature type="binding site" evidence="3">
    <location>
        <position position="57"/>
    </location>
    <ligand>
        <name>Mg(2+)</name>
        <dbReference type="ChEBI" id="CHEBI:18420"/>
    </ligand>
</feature>
<evidence type="ECO:0000313" key="5">
    <source>
        <dbReference type="Proteomes" id="UP000315460"/>
    </source>
</evidence>
<feature type="active site" description="Proton acceptor" evidence="3">
    <location>
        <position position="106"/>
    </location>
</feature>
<comment type="function">
    <text evidence="3">Catalyzes the condensation of isopentenyl diphosphate (IPP) with allylic pyrophosphates generating different type of terpenoids.</text>
</comment>
<dbReference type="Gene3D" id="3.40.1180.10">
    <property type="entry name" value="Decaprenyl diphosphate synthase-like"/>
    <property type="match status" value="1"/>
</dbReference>
<gene>
    <name evidence="4" type="ORF">SAMN06265174_101476</name>
</gene>
<evidence type="ECO:0000256" key="3">
    <source>
        <dbReference type="HAMAP-Rule" id="MF_01139"/>
    </source>
</evidence>
<dbReference type="CDD" id="cd00475">
    <property type="entry name" value="Cis_IPPS"/>
    <property type="match status" value="1"/>
</dbReference>
<feature type="binding site" evidence="3">
    <location>
        <position position="62"/>
    </location>
    <ligand>
        <name>substrate</name>
    </ligand>
</feature>
<evidence type="ECO:0000313" key="4">
    <source>
        <dbReference type="EMBL" id="SMO41312.1"/>
    </source>
</evidence>
<dbReference type="Pfam" id="PF01255">
    <property type="entry name" value="Prenyltransf"/>
    <property type="match status" value="1"/>
</dbReference>